<dbReference type="Pfam" id="PF00210">
    <property type="entry name" value="Ferritin"/>
    <property type="match status" value="1"/>
</dbReference>
<dbReference type="PRINTS" id="PR01346">
    <property type="entry name" value="HELNAPAPROT"/>
</dbReference>
<dbReference type="InterPro" id="IPR012347">
    <property type="entry name" value="Ferritin-like"/>
</dbReference>
<dbReference type="Gene3D" id="1.20.1260.10">
    <property type="match status" value="1"/>
</dbReference>
<evidence type="ECO:0000313" key="4">
    <source>
        <dbReference type="EMBL" id="VEU69130.1"/>
    </source>
</evidence>
<dbReference type="PANTHER" id="PTHR42932">
    <property type="entry name" value="GENERAL STRESS PROTEIN 20U"/>
    <property type="match status" value="1"/>
</dbReference>
<dbReference type="EC" id="1.16.-.-" evidence="4"/>
<gene>
    <name evidence="4" type="primary">dps</name>
    <name evidence="4" type="ORF">NCTC10146_00614</name>
</gene>
<accession>A0A449ARM2</accession>
<dbReference type="SUPFAM" id="SSF47240">
    <property type="entry name" value="Ferritin-like"/>
    <property type="match status" value="1"/>
</dbReference>
<dbReference type="InterPro" id="IPR002177">
    <property type="entry name" value="DPS_DNA-bd"/>
</dbReference>
<dbReference type="RefSeq" id="WP_004795273.1">
    <property type="nucleotide sequence ID" value="NZ_LR215010.1"/>
</dbReference>
<evidence type="ECO:0000256" key="2">
    <source>
        <dbReference type="RuleBase" id="RU003875"/>
    </source>
</evidence>
<evidence type="ECO:0000256" key="1">
    <source>
        <dbReference type="ARBA" id="ARBA00009497"/>
    </source>
</evidence>
<organism evidence="4 5">
    <name type="scientific">Mycoplasmopsis canis</name>
    <dbReference type="NCBI Taxonomy" id="29555"/>
    <lineage>
        <taxon>Bacteria</taxon>
        <taxon>Bacillati</taxon>
        <taxon>Mycoplasmatota</taxon>
        <taxon>Mycoplasmoidales</taxon>
        <taxon>Metamycoplasmataceae</taxon>
        <taxon>Mycoplasmopsis</taxon>
    </lineage>
</organism>
<protein>
    <submittedName>
        <fullName evidence="4">DNA protection during starvation protein</fullName>
        <ecNumber evidence="4">1.16.-.-</ecNumber>
    </submittedName>
</protein>
<dbReference type="InterPro" id="IPR008331">
    <property type="entry name" value="Ferritin_DPS_dom"/>
</dbReference>
<evidence type="ECO:0000259" key="3">
    <source>
        <dbReference type="Pfam" id="PF00210"/>
    </source>
</evidence>
<proteinExistence type="inferred from homology"/>
<sequence>MKEAKDLKYLQANLQIMYQKLSNIHWNIKGLEFFEIHEEVDKLRGDVLNFVDEIAEKIVMKGDLALGSYDEMLKMSTIKELPSKEFDFKEATTVIVEDLTFILTKVEVLDWSKRVQPIIDELMLSFDKWIWQFSKLIK</sequence>
<dbReference type="GO" id="GO:0008199">
    <property type="term" value="F:ferric iron binding"/>
    <property type="evidence" value="ECO:0007669"/>
    <property type="project" value="InterPro"/>
</dbReference>
<dbReference type="CDD" id="cd01043">
    <property type="entry name" value="DPS"/>
    <property type="match status" value="1"/>
</dbReference>
<comment type="similarity">
    <text evidence="1 2">Belongs to the Dps family.</text>
</comment>
<dbReference type="AlphaFoldDB" id="A0A449ARM2"/>
<reference evidence="4 5" key="1">
    <citation type="submission" date="2019-01" db="EMBL/GenBank/DDBJ databases">
        <authorList>
            <consortium name="Pathogen Informatics"/>
        </authorList>
    </citation>
    <scope>NUCLEOTIDE SEQUENCE [LARGE SCALE GENOMIC DNA]</scope>
    <source>
        <strain evidence="4 5">NCTC10146</strain>
    </source>
</reference>
<dbReference type="InterPro" id="IPR009078">
    <property type="entry name" value="Ferritin-like_SF"/>
</dbReference>
<dbReference type="Proteomes" id="UP000290495">
    <property type="component" value="Chromosome"/>
</dbReference>
<dbReference type="GO" id="GO:0016491">
    <property type="term" value="F:oxidoreductase activity"/>
    <property type="evidence" value="ECO:0007669"/>
    <property type="project" value="UniProtKB-KW"/>
</dbReference>
<dbReference type="PANTHER" id="PTHR42932:SF1">
    <property type="entry name" value="GENERAL STRESS PROTEIN 20U"/>
    <property type="match status" value="1"/>
</dbReference>
<name>A0A449ARM2_9BACT</name>
<dbReference type="PIRSF" id="PIRSF005900">
    <property type="entry name" value="Dps"/>
    <property type="match status" value="1"/>
</dbReference>
<keyword evidence="4" id="KW-0560">Oxidoreductase</keyword>
<feature type="domain" description="Ferritin/DPS" evidence="3">
    <location>
        <begin position="6"/>
        <end position="102"/>
    </location>
</feature>
<evidence type="ECO:0000313" key="5">
    <source>
        <dbReference type="Proteomes" id="UP000290495"/>
    </source>
</evidence>
<dbReference type="EMBL" id="LR215010">
    <property type="protein sequence ID" value="VEU69130.1"/>
    <property type="molecule type" value="Genomic_DNA"/>
</dbReference>